<comment type="caution">
    <text evidence="1">The sequence shown here is derived from an EMBL/GenBank/DDBJ whole genome shotgun (WGS) entry which is preliminary data.</text>
</comment>
<dbReference type="NCBIfam" id="TIGR01460">
    <property type="entry name" value="HAD-SF-IIA"/>
    <property type="match status" value="1"/>
</dbReference>
<proteinExistence type="predicted"/>
<dbReference type="Pfam" id="PF13242">
    <property type="entry name" value="Hydrolase_like"/>
    <property type="match status" value="1"/>
</dbReference>
<evidence type="ECO:0000313" key="2">
    <source>
        <dbReference type="Proteomes" id="UP000449547"/>
    </source>
</evidence>
<dbReference type="OrthoDB" id="10251048at2759"/>
<reference evidence="1 2" key="1">
    <citation type="submission" date="2019-07" db="EMBL/GenBank/DDBJ databases">
        <title>Genome assembly of two rare yeast pathogens: Diutina rugosa and Trichomonascus ciferrii.</title>
        <authorList>
            <person name="Mixao V."/>
            <person name="Saus E."/>
            <person name="Hansen A."/>
            <person name="Lass-Flor C."/>
            <person name="Gabaldon T."/>
        </authorList>
    </citation>
    <scope>NUCLEOTIDE SEQUENCE [LARGE SCALE GENOMIC DNA]</scope>
    <source>
        <strain evidence="1 2">CBS 613</strain>
    </source>
</reference>
<dbReference type="InterPro" id="IPR006353">
    <property type="entry name" value="HAD-SF_hydro_IIA_CECR5"/>
</dbReference>
<dbReference type="Gene3D" id="3.40.50.1000">
    <property type="entry name" value="HAD superfamily/HAD-like"/>
    <property type="match status" value="2"/>
</dbReference>
<keyword evidence="2" id="KW-1185">Reference proteome</keyword>
<dbReference type="VEuPathDB" id="FungiDB:DIURU_002383"/>
<dbReference type="InterPro" id="IPR036412">
    <property type="entry name" value="HAD-like_sf"/>
</dbReference>
<dbReference type="PANTHER" id="PTHR14269:SF57">
    <property type="entry name" value="SUPERFAMILY HYDROLASE, PUTATIVE (AFU_ORTHOLOGUE AFUA_2G02580)-RELATED"/>
    <property type="match status" value="1"/>
</dbReference>
<protein>
    <submittedName>
        <fullName evidence="1">Uncharacterized protein</fullName>
    </submittedName>
</protein>
<sequence>MPKLPAFAFDIDGVLLRGRKAIPQAKAALSLLQSHQVPFILMTNGGGMTEAKRTKMVADEIGVAIHESQLVQSHTPIKGMPFDKSERVLVVGGHGDSARECAESYGFKDVVLPVDLVSLKPSISPHHAISPHNLQAWSRDISSSIKRPFSAVMVFNDPRDMNTDMQIIQDVLNSEGGVIGTVRRQRSGEPTVPIIFSNNDFVWANDYPVPRFGQGMLRMCVERVYYELNQQGLKSTILGKPFKVQYDYASKVLASLGVKGDQNVYMVGDNPASDILGANSYGWRSMLVRTGVFRDEDAEYAEALPSDGIHDNVLEAVEHALKAEGV</sequence>
<dbReference type="AlphaFoldDB" id="A0A642US39"/>
<dbReference type="Proteomes" id="UP000449547">
    <property type="component" value="Unassembled WGS sequence"/>
</dbReference>
<dbReference type="InterPro" id="IPR023214">
    <property type="entry name" value="HAD_sf"/>
</dbReference>
<evidence type="ECO:0000313" key="1">
    <source>
        <dbReference type="EMBL" id="KAA8903497.1"/>
    </source>
</evidence>
<dbReference type="InterPro" id="IPR050324">
    <property type="entry name" value="CDP-alcohol_PTase-I"/>
</dbReference>
<dbReference type="EMBL" id="SWFT01000067">
    <property type="protein sequence ID" value="KAA8903497.1"/>
    <property type="molecule type" value="Genomic_DNA"/>
</dbReference>
<dbReference type="NCBIfam" id="TIGR01456">
    <property type="entry name" value="CECR5"/>
    <property type="match status" value="1"/>
</dbReference>
<dbReference type="PANTHER" id="PTHR14269">
    <property type="entry name" value="CDP-DIACYLGLYCEROL--GLYCEROL-3-PHOSPHATE 3-PHOSPHATIDYLTRANSFERASE-RELATED"/>
    <property type="match status" value="1"/>
</dbReference>
<dbReference type="GeneID" id="54781034"/>
<dbReference type="SUPFAM" id="SSF56784">
    <property type="entry name" value="HAD-like"/>
    <property type="match status" value="1"/>
</dbReference>
<name>A0A642US39_DIURU</name>
<dbReference type="GO" id="GO:0005739">
    <property type="term" value="C:mitochondrion"/>
    <property type="evidence" value="ECO:0007669"/>
    <property type="project" value="TreeGrafter"/>
</dbReference>
<dbReference type="GO" id="GO:0046474">
    <property type="term" value="P:glycerophospholipid biosynthetic process"/>
    <property type="evidence" value="ECO:0007669"/>
    <property type="project" value="TreeGrafter"/>
</dbReference>
<dbReference type="OMA" id="WPFHDLT"/>
<gene>
    <name evidence="1" type="ORF">DIURU_002383</name>
</gene>
<dbReference type="InterPro" id="IPR006357">
    <property type="entry name" value="HAD-SF_hydro_IIA"/>
</dbReference>
<accession>A0A642US39</accession>
<organism evidence="1 2">
    <name type="scientific">Diutina rugosa</name>
    <name type="common">Yeast</name>
    <name type="synonym">Candida rugosa</name>
    <dbReference type="NCBI Taxonomy" id="5481"/>
    <lineage>
        <taxon>Eukaryota</taxon>
        <taxon>Fungi</taxon>
        <taxon>Dikarya</taxon>
        <taxon>Ascomycota</taxon>
        <taxon>Saccharomycotina</taxon>
        <taxon>Pichiomycetes</taxon>
        <taxon>Debaryomycetaceae</taxon>
        <taxon>Diutina</taxon>
    </lineage>
</organism>
<dbReference type="Pfam" id="PF13344">
    <property type="entry name" value="Hydrolase_6"/>
    <property type="match status" value="1"/>
</dbReference>
<dbReference type="RefSeq" id="XP_034012799.1">
    <property type="nucleotide sequence ID" value="XM_034155028.1"/>
</dbReference>